<organism evidence="2 3">
    <name type="scientific">Natronorubrum halalkaliphilum</name>
    <dbReference type="NCBI Taxonomy" id="2691917"/>
    <lineage>
        <taxon>Archaea</taxon>
        <taxon>Methanobacteriati</taxon>
        <taxon>Methanobacteriota</taxon>
        <taxon>Stenosarchaea group</taxon>
        <taxon>Halobacteria</taxon>
        <taxon>Halobacteriales</taxon>
        <taxon>Natrialbaceae</taxon>
        <taxon>Natronorubrum</taxon>
    </lineage>
</organism>
<accession>A0A6B0VJQ5</accession>
<evidence type="ECO:0000313" key="2">
    <source>
        <dbReference type="EMBL" id="MXV61196.1"/>
    </source>
</evidence>
<dbReference type="RefSeq" id="WP_160062866.1">
    <property type="nucleotide sequence ID" value="NZ_WUYX01000015.1"/>
</dbReference>
<protein>
    <recommendedName>
        <fullName evidence="4">PD-(D/E)XK nuclease family protein</fullName>
    </recommendedName>
</protein>
<dbReference type="AlphaFoldDB" id="A0A6B0VJQ5"/>
<reference evidence="2 3" key="1">
    <citation type="submission" date="2020-01" db="EMBL/GenBank/DDBJ databases">
        <title>Natronorubrum sp. JWXQ-INN 674 isolated from Inner Mongolia Autonomous Region of China.</title>
        <authorList>
            <person name="Xue Q."/>
        </authorList>
    </citation>
    <scope>NUCLEOTIDE SEQUENCE [LARGE SCALE GENOMIC DNA]</scope>
    <source>
        <strain evidence="2 3">JWXQ-INN-674</strain>
    </source>
</reference>
<name>A0A6B0VJQ5_9EURY</name>
<feature type="region of interest" description="Disordered" evidence="1">
    <location>
        <begin position="299"/>
        <end position="348"/>
    </location>
</feature>
<gene>
    <name evidence="2" type="ORF">GS429_03795</name>
</gene>
<comment type="caution">
    <text evidence="2">The sequence shown here is derived from an EMBL/GenBank/DDBJ whole genome shotgun (WGS) entry which is preliminary data.</text>
</comment>
<dbReference type="EMBL" id="WUYX01000015">
    <property type="protein sequence ID" value="MXV61196.1"/>
    <property type="molecule type" value="Genomic_DNA"/>
</dbReference>
<evidence type="ECO:0000256" key="1">
    <source>
        <dbReference type="SAM" id="MobiDB-lite"/>
    </source>
</evidence>
<feature type="compositionally biased region" description="Low complexity" evidence="1">
    <location>
        <begin position="313"/>
        <end position="325"/>
    </location>
</feature>
<sequence>MGSELVRFESVCTRDIDTLVLEELSVSPAFRSWLLEPLSLSVESATMSGAWYSAVDGEPANRERTRRRTDVELGLEIGGEQVLVVLASTIGSPDSPFLSDGSLERYRTRRERALANEWDDCRTILIAPAETIAADTDVETPAFDATVSLESIREWFDGRETDRGDYRATLVAAAIDHSGPETDSRGAVGERVPTIVRQYRAAVSDRDPTLELTADPDLAGSSDETGAETRYAVAVDAPSLASDHRLVHELKRGAVDLRIPGAADHLESFAARYAAVLSPATKLLTAGDALVLRRSVPAIEPDSPDAGAGGSESGADAATSAGETGSRSESTSADGREAGITNGDFRAQNAETVEAALEAVRDLLEISERIQD</sequence>
<dbReference type="OrthoDB" id="206403at2157"/>
<evidence type="ECO:0000313" key="3">
    <source>
        <dbReference type="Proteomes" id="UP000434101"/>
    </source>
</evidence>
<dbReference type="Proteomes" id="UP000434101">
    <property type="component" value="Unassembled WGS sequence"/>
</dbReference>
<evidence type="ECO:0008006" key="4">
    <source>
        <dbReference type="Google" id="ProtNLM"/>
    </source>
</evidence>
<proteinExistence type="predicted"/>
<keyword evidence="3" id="KW-1185">Reference proteome</keyword>